<protein>
    <submittedName>
        <fullName evidence="2">MSHA pilin protein MshA</fullName>
    </submittedName>
</protein>
<accession>A0ABQ4P0K1</accession>
<proteinExistence type="predicted"/>
<dbReference type="InterPro" id="IPR045584">
    <property type="entry name" value="Pilin-like"/>
</dbReference>
<name>A0ABQ4P0K1_9GAMM</name>
<gene>
    <name evidence="2" type="ORF">TUM4438_03750</name>
</gene>
<keyword evidence="1" id="KW-0812">Transmembrane</keyword>
<keyword evidence="3" id="KW-1185">Reference proteome</keyword>
<feature type="transmembrane region" description="Helical" evidence="1">
    <location>
        <begin position="12"/>
        <end position="31"/>
    </location>
</feature>
<reference evidence="2" key="1">
    <citation type="submission" date="2021-05" db="EMBL/GenBank/DDBJ databases">
        <title>Molecular characterization for Shewanella algae harboring chromosomal blaOXA-55-like strains isolated from clinical and environment sample.</title>
        <authorList>
            <person name="Ohama Y."/>
            <person name="Aoki K."/>
            <person name="Harada S."/>
            <person name="Moriya K."/>
            <person name="Ishii Y."/>
            <person name="Tateda K."/>
        </authorList>
    </citation>
    <scope>NUCLEOTIDE SEQUENCE</scope>
    <source>
        <strain evidence="2">JCM 11563</strain>
    </source>
</reference>
<dbReference type="RefSeq" id="WP_220778821.1">
    <property type="nucleotide sequence ID" value="NZ_BPEY01000004.1"/>
</dbReference>
<dbReference type="Proteomes" id="UP000887104">
    <property type="component" value="Unassembled WGS sequence"/>
</dbReference>
<dbReference type="EMBL" id="BPEY01000004">
    <property type="protein sequence ID" value="GIU41031.1"/>
    <property type="molecule type" value="Genomic_DNA"/>
</dbReference>
<dbReference type="InterPro" id="IPR012902">
    <property type="entry name" value="N_methyl_site"/>
</dbReference>
<dbReference type="NCBIfam" id="TIGR02532">
    <property type="entry name" value="IV_pilin_GFxxxE"/>
    <property type="match status" value="1"/>
</dbReference>
<evidence type="ECO:0000313" key="2">
    <source>
        <dbReference type="EMBL" id="GIU41031.1"/>
    </source>
</evidence>
<dbReference type="Gene3D" id="3.30.700.10">
    <property type="entry name" value="Glycoprotein, Type 4 Pilin"/>
    <property type="match status" value="1"/>
</dbReference>
<keyword evidence="1" id="KW-1133">Transmembrane helix</keyword>
<comment type="caution">
    <text evidence="2">The sequence shown here is derived from an EMBL/GenBank/DDBJ whole genome shotgun (WGS) entry which is preliminary data.</text>
</comment>
<keyword evidence="1" id="KW-0472">Membrane</keyword>
<sequence>MQKQNGFTLIELVVVIIILGILAVTAAPKFINLQTDARQSALQGVKGAIQGANGLVFAKAALAGEERADAAAGTDVTIIGVDGSGTEVKVKTIYGYLIAKEADFSKAMDVNFALSTADAATQAAADWIIEESGTTAIIHQVGAPNDSNTCQLTYTQATATDIPQYEISGEGC</sequence>
<evidence type="ECO:0000256" key="1">
    <source>
        <dbReference type="SAM" id="Phobius"/>
    </source>
</evidence>
<dbReference type="SUPFAM" id="SSF54523">
    <property type="entry name" value="Pili subunits"/>
    <property type="match status" value="1"/>
</dbReference>
<evidence type="ECO:0000313" key="3">
    <source>
        <dbReference type="Proteomes" id="UP000887104"/>
    </source>
</evidence>
<dbReference type="Pfam" id="PF07963">
    <property type="entry name" value="N_methyl"/>
    <property type="match status" value="1"/>
</dbReference>
<organism evidence="2 3">
    <name type="scientific">Shewanella sairae</name>
    <dbReference type="NCBI Taxonomy" id="190310"/>
    <lineage>
        <taxon>Bacteria</taxon>
        <taxon>Pseudomonadati</taxon>
        <taxon>Pseudomonadota</taxon>
        <taxon>Gammaproteobacteria</taxon>
        <taxon>Alteromonadales</taxon>
        <taxon>Shewanellaceae</taxon>
        <taxon>Shewanella</taxon>
    </lineage>
</organism>